<evidence type="ECO:0000313" key="5">
    <source>
        <dbReference type="Proteomes" id="UP000178603"/>
    </source>
</evidence>
<dbReference type="PROSITE" id="PS00893">
    <property type="entry name" value="NUDIX_BOX"/>
    <property type="match status" value="1"/>
</dbReference>
<dbReference type="Proteomes" id="UP000178603">
    <property type="component" value="Unassembled WGS sequence"/>
</dbReference>
<dbReference type="InterPro" id="IPR015797">
    <property type="entry name" value="NUDIX_hydrolase-like_dom_sf"/>
</dbReference>
<dbReference type="AlphaFoldDB" id="A0A1F8AS42"/>
<dbReference type="PANTHER" id="PTHR11839:SF18">
    <property type="entry name" value="NUDIX HYDROLASE DOMAIN-CONTAINING PROTEIN"/>
    <property type="match status" value="1"/>
</dbReference>
<dbReference type="EMBL" id="MGGW01000014">
    <property type="protein sequence ID" value="OGM54511.1"/>
    <property type="molecule type" value="Genomic_DNA"/>
</dbReference>
<dbReference type="InterPro" id="IPR020084">
    <property type="entry name" value="NUDIX_hydrolase_CS"/>
</dbReference>
<dbReference type="GO" id="GO:0019693">
    <property type="term" value="P:ribose phosphate metabolic process"/>
    <property type="evidence" value="ECO:0007669"/>
    <property type="project" value="TreeGrafter"/>
</dbReference>
<dbReference type="Gene3D" id="3.90.79.10">
    <property type="entry name" value="Nucleoside Triphosphate Pyrophosphohydrolase"/>
    <property type="match status" value="1"/>
</dbReference>
<dbReference type="GO" id="GO:0006753">
    <property type="term" value="P:nucleoside phosphate metabolic process"/>
    <property type="evidence" value="ECO:0007669"/>
    <property type="project" value="TreeGrafter"/>
</dbReference>
<name>A0A1F8AS42_9BACT</name>
<evidence type="ECO:0000259" key="3">
    <source>
        <dbReference type="PROSITE" id="PS51462"/>
    </source>
</evidence>
<evidence type="ECO:0000256" key="2">
    <source>
        <dbReference type="ARBA" id="ARBA00022801"/>
    </source>
</evidence>
<dbReference type="GO" id="GO:0016787">
    <property type="term" value="F:hydrolase activity"/>
    <property type="evidence" value="ECO:0007669"/>
    <property type="project" value="UniProtKB-KW"/>
</dbReference>
<reference evidence="4 5" key="1">
    <citation type="journal article" date="2016" name="Nat. Commun.">
        <title>Thousands of microbial genomes shed light on interconnected biogeochemical processes in an aquifer system.</title>
        <authorList>
            <person name="Anantharaman K."/>
            <person name="Brown C.T."/>
            <person name="Hug L.A."/>
            <person name="Sharon I."/>
            <person name="Castelle C.J."/>
            <person name="Probst A.J."/>
            <person name="Thomas B.C."/>
            <person name="Singh A."/>
            <person name="Wilkins M.J."/>
            <person name="Karaoz U."/>
            <person name="Brodie E.L."/>
            <person name="Williams K.H."/>
            <person name="Hubbard S.S."/>
            <person name="Banfield J.F."/>
        </authorList>
    </citation>
    <scope>NUCLEOTIDE SEQUENCE [LARGE SCALE GENOMIC DNA]</scope>
</reference>
<dbReference type="SUPFAM" id="SSF55811">
    <property type="entry name" value="Nudix"/>
    <property type="match status" value="1"/>
</dbReference>
<gene>
    <name evidence="4" type="ORF">A3E44_00150</name>
</gene>
<dbReference type="PANTHER" id="PTHR11839">
    <property type="entry name" value="UDP/ADP-SUGAR PYROPHOSPHATASE"/>
    <property type="match status" value="1"/>
</dbReference>
<sequence length="182" mass="20579">MKKGPWEVTGTKTVYQNPWLRVREDKVIRPDKKKGIFGVVEMKPGVSVLPIDNNGNVYLTKEYHYAVERITIEAISGGINKRENKLAAARRELKEETGISAKEWIDLGYIDPFTTAIYSPNHMFFARDLSFSQANPEGTENIKVIKVPFKKAVLWVMDSKITHGATAALILKVNNYLALNNK</sequence>
<evidence type="ECO:0000256" key="1">
    <source>
        <dbReference type="ARBA" id="ARBA00001946"/>
    </source>
</evidence>
<dbReference type="PROSITE" id="PS51462">
    <property type="entry name" value="NUDIX"/>
    <property type="match status" value="1"/>
</dbReference>
<evidence type="ECO:0000313" key="4">
    <source>
        <dbReference type="EMBL" id="OGM54511.1"/>
    </source>
</evidence>
<proteinExistence type="predicted"/>
<dbReference type="Pfam" id="PF00293">
    <property type="entry name" value="NUDIX"/>
    <property type="match status" value="1"/>
</dbReference>
<comment type="caution">
    <text evidence="4">The sequence shown here is derived from an EMBL/GenBank/DDBJ whole genome shotgun (WGS) entry which is preliminary data.</text>
</comment>
<feature type="domain" description="Nudix hydrolase" evidence="3">
    <location>
        <begin position="41"/>
        <end position="169"/>
    </location>
</feature>
<comment type="cofactor">
    <cofactor evidence="1">
        <name>Mg(2+)</name>
        <dbReference type="ChEBI" id="CHEBI:18420"/>
    </cofactor>
</comment>
<dbReference type="InterPro" id="IPR000086">
    <property type="entry name" value="NUDIX_hydrolase_dom"/>
</dbReference>
<keyword evidence="2" id="KW-0378">Hydrolase</keyword>
<protein>
    <recommendedName>
        <fullName evidence="3">Nudix hydrolase domain-containing protein</fullName>
    </recommendedName>
</protein>
<accession>A0A1F8AS42</accession>
<organism evidence="4 5">
    <name type="scientific">Candidatus Woesebacteria bacterium RIFCSPHIGHO2_12_FULL_41_24</name>
    <dbReference type="NCBI Taxonomy" id="1802510"/>
    <lineage>
        <taxon>Bacteria</taxon>
        <taxon>Candidatus Woeseibacteriota</taxon>
    </lineage>
</organism>